<dbReference type="EMBL" id="FJUW01000046">
    <property type="protein sequence ID" value="CZT08265.1"/>
    <property type="molecule type" value="Genomic_DNA"/>
</dbReference>
<keyword evidence="1" id="KW-0677">Repeat</keyword>
<proteinExistence type="predicted"/>
<name>A0A1E1LCK2_9HELO</name>
<dbReference type="Gene3D" id="1.25.40.20">
    <property type="entry name" value="Ankyrin repeat-containing domain"/>
    <property type="match status" value="1"/>
</dbReference>
<accession>A0A1E1LCK2</accession>
<dbReference type="SUPFAM" id="SSF52540">
    <property type="entry name" value="P-loop containing nucleoside triphosphate hydrolases"/>
    <property type="match status" value="1"/>
</dbReference>
<organism evidence="4 5">
    <name type="scientific">Rhynchosporium graminicola</name>
    <dbReference type="NCBI Taxonomy" id="2792576"/>
    <lineage>
        <taxon>Eukaryota</taxon>
        <taxon>Fungi</taxon>
        <taxon>Dikarya</taxon>
        <taxon>Ascomycota</taxon>
        <taxon>Pezizomycotina</taxon>
        <taxon>Leotiomycetes</taxon>
        <taxon>Helotiales</taxon>
        <taxon>Ploettnerulaceae</taxon>
        <taxon>Rhynchosporium</taxon>
    </lineage>
</organism>
<protein>
    <submittedName>
        <fullName evidence="4">Uncharacterized protein</fullName>
    </submittedName>
</protein>
<feature type="domain" description="Heterokaryon incompatibility" evidence="2">
    <location>
        <begin position="25"/>
        <end position="92"/>
    </location>
</feature>
<dbReference type="SUPFAM" id="SSF48403">
    <property type="entry name" value="Ankyrin repeat"/>
    <property type="match status" value="1"/>
</dbReference>
<dbReference type="SMART" id="SM00248">
    <property type="entry name" value="ANK"/>
    <property type="match status" value="5"/>
</dbReference>
<dbReference type="InterPro" id="IPR056884">
    <property type="entry name" value="NPHP3-like_N"/>
</dbReference>
<evidence type="ECO:0000313" key="4">
    <source>
        <dbReference type="EMBL" id="CZT08265.1"/>
    </source>
</evidence>
<dbReference type="STRING" id="914237.A0A1E1LCK2"/>
<dbReference type="Pfam" id="PF12796">
    <property type="entry name" value="Ank_2"/>
    <property type="match status" value="2"/>
</dbReference>
<dbReference type="AlphaFoldDB" id="A0A1E1LCK2"/>
<dbReference type="InParanoid" id="A0A1E1LCK2"/>
<dbReference type="Gene3D" id="3.40.50.300">
    <property type="entry name" value="P-loop containing nucleotide triphosphate hydrolases"/>
    <property type="match status" value="1"/>
</dbReference>
<keyword evidence="5" id="KW-1185">Reference proteome</keyword>
<sequence length="979" mass="111158">MRLLKFTPDGNLSLTEFSSHQLPQYAILSHTWGKDGDEVTSQEIPVDPRNKAGYAKIEFCGKRAAEDGLEYFWVDTCCIDKTSSAELQEAIGPYVSMLHEITGIAISALQGGDLLSFSVPERLTWAETRQTKREEDEAYPLFGIFDVRMSLDYGEGKTTAFERLQEEICKHAGKRHRDEVSLIEQFYFTKIDERLTSLTAAQGKTCRWFLTTAEYISWNDTDQRQDHGGFLWIKGHPGTGKSTLMKLLFEEKKLNIKHDPSRIILSFFFLARGTIEEKSITGLYRSLLHQLFAKQVDLRETLEWMTNDGAKSVQRNGWSEETLKQTMVHAIKKLGSWSLTIFVDALDECDTTQTANMVAFFEELCDLAEDSQVRLQVCFSSRHYPTVIIQKGIEITLEHQVGHKDDIEQYVKYKLKIGQSKPAESPRSELLENSSSIFLWVVLVLDILNSEYPDSSGSIKEIGDRLKEIPQKLTDLFELILIRDEDNLDRLQICPMVILFAARPMKPEELYFAVQFKLDKKCSGIWDVVDMDLDQMKYYVRSSSKGLAEVNRNEASEVQFIHESVRDSLLGSHEHLRNCCLAQVNVSALLDDSTLPNIINATQLRETISPFLGYPLHNILHHANIAQQNNINQGDFLHHFPVERWTVLSSFLEKYEVRRYRGVTVGLLYILAEKNLADLIQIHPGRGSAFLIEDQRYGCPLFAALATSSNEAVEAMLEAQLADTPTSSQLRIFWGQSCHDGHPWLKQKRQTEVIPRAKTIFERGFVFSQTKSVFHYIKENRVEVLIAFYLINVADVDFREINDTTPLSWAVDQGYDSAVKVLLEKEGVNVVSRDHGFSTPLLIAVTKRNRAIVSSLLGKKGVDVNATNFGGRSPLCQAIEQEDAGIVKLFLPRQDIRVNYRTPSGIAPLDFAARTGDTCMVKLLLARTDIDINWANRLGKPALDYAAQGGHWDIVQLLRLRTEHEDPIAPKISDKEEFA</sequence>
<dbReference type="InterPro" id="IPR002110">
    <property type="entry name" value="Ankyrin_rpt"/>
</dbReference>
<dbReference type="InterPro" id="IPR036770">
    <property type="entry name" value="Ankyrin_rpt-contain_sf"/>
</dbReference>
<evidence type="ECO:0000256" key="1">
    <source>
        <dbReference type="ARBA" id="ARBA00022737"/>
    </source>
</evidence>
<feature type="domain" description="Nephrocystin 3-like N-terminal" evidence="3">
    <location>
        <begin position="205"/>
        <end position="382"/>
    </location>
</feature>
<reference evidence="5" key="1">
    <citation type="submission" date="2016-03" db="EMBL/GenBank/DDBJ databases">
        <authorList>
            <person name="Ploux O."/>
        </authorList>
    </citation>
    <scope>NUCLEOTIDE SEQUENCE [LARGE SCALE GENOMIC DNA]</scope>
    <source>
        <strain evidence="5">UK7</strain>
    </source>
</reference>
<dbReference type="Pfam" id="PF06985">
    <property type="entry name" value="HET"/>
    <property type="match status" value="1"/>
</dbReference>
<evidence type="ECO:0000313" key="5">
    <source>
        <dbReference type="Proteomes" id="UP000178129"/>
    </source>
</evidence>
<dbReference type="InterPro" id="IPR010730">
    <property type="entry name" value="HET"/>
</dbReference>
<dbReference type="InterPro" id="IPR027417">
    <property type="entry name" value="P-loop_NTPase"/>
</dbReference>
<dbReference type="Proteomes" id="UP000178129">
    <property type="component" value="Unassembled WGS sequence"/>
</dbReference>
<dbReference type="PANTHER" id="PTHR10622:SF13">
    <property type="entry name" value="NACHT DOMAIN-CONTAINING PROTEIN"/>
    <property type="match status" value="1"/>
</dbReference>
<gene>
    <name evidence="4" type="ORF">RCO7_11198</name>
</gene>
<dbReference type="Pfam" id="PF24883">
    <property type="entry name" value="NPHP3_N"/>
    <property type="match status" value="1"/>
</dbReference>
<dbReference type="PANTHER" id="PTHR10622">
    <property type="entry name" value="HET DOMAIN-CONTAINING PROTEIN"/>
    <property type="match status" value="1"/>
</dbReference>
<evidence type="ECO:0000259" key="3">
    <source>
        <dbReference type="Pfam" id="PF24883"/>
    </source>
</evidence>
<evidence type="ECO:0000259" key="2">
    <source>
        <dbReference type="Pfam" id="PF06985"/>
    </source>
</evidence>
<comment type="caution">
    <text evidence="4">The sequence shown here is derived from an EMBL/GenBank/DDBJ whole genome shotgun (WGS) entry which is preliminary data.</text>
</comment>